<dbReference type="GO" id="GO:0008270">
    <property type="term" value="F:zinc ion binding"/>
    <property type="evidence" value="ECO:0007669"/>
    <property type="project" value="UniProtKB-KW"/>
</dbReference>
<dbReference type="AlphaFoldDB" id="A0A4P1R088"/>
<dbReference type="SMART" id="SM00184">
    <property type="entry name" value="RING"/>
    <property type="match status" value="1"/>
</dbReference>
<gene>
    <name evidence="3" type="ORF">TanjilG_24915</name>
</gene>
<dbReference type="InterPro" id="IPR051826">
    <property type="entry name" value="E3_ubiquitin-ligase_domain"/>
</dbReference>
<dbReference type="Gramene" id="OIV98744">
    <property type="protein sequence ID" value="OIV98744"/>
    <property type="gene ID" value="TanjilG_24915"/>
</dbReference>
<dbReference type="GO" id="GO:0061630">
    <property type="term" value="F:ubiquitin protein ligase activity"/>
    <property type="evidence" value="ECO:0007669"/>
    <property type="project" value="TreeGrafter"/>
</dbReference>
<dbReference type="PANTHER" id="PTHR22765">
    <property type="entry name" value="RING FINGER AND PROTEASE ASSOCIATED DOMAIN-CONTAINING"/>
    <property type="match status" value="1"/>
</dbReference>
<keyword evidence="4" id="KW-1185">Reference proteome</keyword>
<dbReference type="Proteomes" id="UP000188354">
    <property type="component" value="Chromosome LG13"/>
</dbReference>
<keyword evidence="1" id="KW-0479">Metal-binding</keyword>
<proteinExistence type="predicted"/>
<evidence type="ECO:0000259" key="2">
    <source>
        <dbReference type="PROSITE" id="PS50089"/>
    </source>
</evidence>
<accession>A0A4P1R088</accession>
<dbReference type="OrthoDB" id="1433600at2759"/>
<feature type="domain" description="RING-type" evidence="2">
    <location>
        <begin position="158"/>
        <end position="199"/>
    </location>
</feature>
<dbReference type="InterPro" id="IPR001841">
    <property type="entry name" value="Znf_RING"/>
</dbReference>
<evidence type="ECO:0000313" key="4">
    <source>
        <dbReference type="Proteomes" id="UP000188354"/>
    </source>
</evidence>
<dbReference type="Gene3D" id="3.30.40.10">
    <property type="entry name" value="Zinc/RING finger domain, C3HC4 (zinc finger)"/>
    <property type="match status" value="1"/>
</dbReference>
<reference evidence="3 4" key="1">
    <citation type="journal article" date="2017" name="Plant Biotechnol. J.">
        <title>A comprehensive draft genome sequence for lupin (Lupinus angustifolius), an emerging health food: insights into plant-microbe interactions and legume evolution.</title>
        <authorList>
            <person name="Hane J.K."/>
            <person name="Ming Y."/>
            <person name="Kamphuis L.G."/>
            <person name="Nelson M.N."/>
            <person name="Garg G."/>
            <person name="Atkins C.A."/>
            <person name="Bayer P.E."/>
            <person name="Bravo A."/>
            <person name="Bringans S."/>
            <person name="Cannon S."/>
            <person name="Edwards D."/>
            <person name="Foley R."/>
            <person name="Gao L.L."/>
            <person name="Harrison M.J."/>
            <person name="Huang W."/>
            <person name="Hurgobin B."/>
            <person name="Li S."/>
            <person name="Liu C.W."/>
            <person name="McGrath A."/>
            <person name="Morahan G."/>
            <person name="Murray J."/>
            <person name="Weller J."/>
            <person name="Jian J."/>
            <person name="Singh K.B."/>
        </authorList>
    </citation>
    <scope>NUCLEOTIDE SEQUENCE [LARGE SCALE GENOMIC DNA]</scope>
    <source>
        <strain evidence="4">cv. Tanjil</strain>
        <tissue evidence="3">Whole plant</tissue>
    </source>
</reference>
<dbReference type="PROSITE" id="PS50089">
    <property type="entry name" value="ZF_RING_2"/>
    <property type="match status" value="1"/>
</dbReference>
<protein>
    <recommendedName>
        <fullName evidence="2">RING-type domain-containing protein</fullName>
    </recommendedName>
</protein>
<sequence>MAFKVHQPIFSDNDGTSYNNDMVYITVVVASKANNQCNFARLPFPIYRNLFSYDDICHGIVTTFLESMKIPPTFFDGGGCNMVENLSRMLRTATLQHHRLHLCVVMMVFEGSCRYKILNSSQPFDAEQFPSSGFVELACEGGECSFPASWAEDEEDKCAICFEGYPSHRDAEMLPCSHVFHQSCIMKWFQRSPTCPKCRFIMPYQLLP</sequence>
<dbReference type="SUPFAM" id="SSF57850">
    <property type="entry name" value="RING/U-box"/>
    <property type="match status" value="1"/>
</dbReference>
<evidence type="ECO:0000256" key="1">
    <source>
        <dbReference type="PROSITE-ProRule" id="PRU00175"/>
    </source>
</evidence>
<keyword evidence="1" id="KW-0862">Zinc</keyword>
<dbReference type="KEGG" id="lang:109363624"/>
<keyword evidence="1" id="KW-0863">Zinc-finger</keyword>
<name>A0A4P1R088_LUPAN</name>
<dbReference type="Pfam" id="PF13639">
    <property type="entry name" value="zf-RING_2"/>
    <property type="match status" value="1"/>
</dbReference>
<dbReference type="GO" id="GO:0006511">
    <property type="term" value="P:ubiquitin-dependent protein catabolic process"/>
    <property type="evidence" value="ECO:0007669"/>
    <property type="project" value="TreeGrafter"/>
</dbReference>
<dbReference type="EMBL" id="CM007373">
    <property type="protein sequence ID" value="OIV98744.1"/>
    <property type="molecule type" value="Genomic_DNA"/>
</dbReference>
<dbReference type="InterPro" id="IPR013083">
    <property type="entry name" value="Znf_RING/FYVE/PHD"/>
</dbReference>
<organism evidence="3 4">
    <name type="scientific">Lupinus angustifolius</name>
    <name type="common">Narrow-leaved blue lupine</name>
    <dbReference type="NCBI Taxonomy" id="3871"/>
    <lineage>
        <taxon>Eukaryota</taxon>
        <taxon>Viridiplantae</taxon>
        <taxon>Streptophyta</taxon>
        <taxon>Embryophyta</taxon>
        <taxon>Tracheophyta</taxon>
        <taxon>Spermatophyta</taxon>
        <taxon>Magnoliopsida</taxon>
        <taxon>eudicotyledons</taxon>
        <taxon>Gunneridae</taxon>
        <taxon>Pentapetalae</taxon>
        <taxon>rosids</taxon>
        <taxon>fabids</taxon>
        <taxon>Fabales</taxon>
        <taxon>Fabaceae</taxon>
        <taxon>Papilionoideae</taxon>
        <taxon>50 kb inversion clade</taxon>
        <taxon>genistoids sensu lato</taxon>
        <taxon>core genistoids</taxon>
        <taxon>Genisteae</taxon>
        <taxon>Lupinus</taxon>
    </lineage>
</organism>
<evidence type="ECO:0000313" key="3">
    <source>
        <dbReference type="EMBL" id="OIV98744.1"/>
    </source>
</evidence>